<protein>
    <submittedName>
        <fullName evidence="3">Putative spermidine/putrescine transport system substrate-binding protein</fullName>
    </submittedName>
</protein>
<proteinExistence type="predicted"/>
<evidence type="ECO:0000313" key="3">
    <source>
        <dbReference type="EMBL" id="SEP62755.1"/>
    </source>
</evidence>
<dbReference type="PROSITE" id="PS51318">
    <property type="entry name" value="TAT"/>
    <property type="match status" value="1"/>
</dbReference>
<dbReference type="RefSeq" id="WP_092494664.1">
    <property type="nucleotide sequence ID" value="NZ_FOFG01000001.1"/>
</dbReference>
<sequence length="399" mass="43954">MKEFNFTRRNVLGGMAGLTAIGFSRGALAQAAANLTLPTSPVSLNIIDVAGNLALTQKAIENYRKAKPKLVSRITFTKAPAPELPGKLKAQQAANRVDIDLVLTGTDALSAGIDQQLWIKLLPDYASKLPNLQDVYLPAAWNMQSLAQNQGVVVTYYPSGPLLEYAPDRVKQVPTTADELLAWTKQNSGRFMYARPANSGPGRTFLMGIPYLLGDKDPKDPINGWDKTWTYLTELGKNIEYYPSGTTAVMKELAEGSRDMIASTTGWDINPRVLGVVPKDVKVASLKGFHWVSDAHYMCVPKGVSNEKLAVLIDLMAFLLTPEQQAYTYDEGYFYPGPAVKNVPISMAPQDSQDAIKEFGRPEYEQLIANNPIELPLTPDKMVQAFRRWDEQVGSKQAK</sequence>
<dbReference type="Pfam" id="PF13416">
    <property type="entry name" value="SBP_bac_8"/>
    <property type="match status" value="1"/>
</dbReference>
<evidence type="ECO:0000256" key="2">
    <source>
        <dbReference type="SAM" id="SignalP"/>
    </source>
</evidence>
<dbReference type="PANTHER" id="PTHR42779:SF1">
    <property type="entry name" value="PROTEIN YNJB"/>
    <property type="match status" value="1"/>
</dbReference>
<keyword evidence="4" id="KW-1185">Reference proteome</keyword>
<dbReference type="Proteomes" id="UP000199647">
    <property type="component" value="Unassembled WGS sequence"/>
</dbReference>
<dbReference type="Gene3D" id="3.40.190.10">
    <property type="entry name" value="Periplasmic binding protein-like II"/>
    <property type="match status" value="2"/>
</dbReference>
<accession>A0A1H8ZEH9</accession>
<dbReference type="InterPro" id="IPR006059">
    <property type="entry name" value="SBP"/>
</dbReference>
<evidence type="ECO:0000256" key="1">
    <source>
        <dbReference type="ARBA" id="ARBA00022764"/>
    </source>
</evidence>
<dbReference type="OrthoDB" id="9766989at2"/>
<dbReference type="AlphaFoldDB" id="A0A1H8ZEH9"/>
<dbReference type="InterPro" id="IPR006311">
    <property type="entry name" value="TAT_signal"/>
</dbReference>
<dbReference type="EMBL" id="FOFG01000001">
    <property type="protein sequence ID" value="SEP62755.1"/>
    <property type="molecule type" value="Genomic_DNA"/>
</dbReference>
<dbReference type="STRING" id="1855383.SAMN05216548_101129"/>
<reference evidence="3 4" key="1">
    <citation type="submission" date="2016-10" db="EMBL/GenBank/DDBJ databases">
        <authorList>
            <person name="de Groot N.N."/>
        </authorList>
    </citation>
    <scope>NUCLEOTIDE SEQUENCE [LARGE SCALE GENOMIC DNA]</scope>
    <source>
        <strain evidence="3 4">A52C2</strain>
    </source>
</reference>
<keyword evidence="2" id="KW-0732">Signal</keyword>
<dbReference type="SUPFAM" id="SSF53850">
    <property type="entry name" value="Periplasmic binding protein-like II"/>
    <property type="match status" value="1"/>
</dbReference>
<name>A0A1H8ZEH9_9HYPH</name>
<gene>
    <name evidence="3" type="ORF">SAMN05216548_101129</name>
</gene>
<keyword evidence="1" id="KW-0574">Periplasm</keyword>
<dbReference type="PANTHER" id="PTHR42779">
    <property type="entry name" value="PROTEIN YNJB"/>
    <property type="match status" value="1"/>
</dbReference>
<evidence type="ECO:0000313" key="4">
    <source>
        <dbReference type="Proteomes" id="UP000199647"/>
    </source>
</evidence>
<feature type="chain" id="PRO_5011457682" evidence="2">
    <location>
        <begin position="30"/>
        <end position="399"/>
    </location>
</feature>
<organism evidence="3 4">
    <name type="scientific">Faunimonas pinastri</name>
    <dbReference type="NCBI Taxonomy" id="1855383"/>
    <lineage>
        <taxon>Bacteria</taxon>
        <taxon>Pseudomonadati</taxon>
        <taxon>Pseudomonadota</taxon>
        <taxon>Alphaproteobacteria</taxon>
        <taxon>Hyphomicrobiales</taxon>
        <taxon>Afifellaceae</taxon>
        <taxon>Faunimonas</taxon>
    </lineage>
</organism>
<feature type="signal peptide" evidence="2">
    <location>
        <begin position="1"/>
        <end position="29"/>
    </location>
</feature>